<reference evidence="2 3" key="1">
    <citation type="submission" date="2024-09" db="EMBL/GenBank/DDBJ databases">
        <authorList>
            <person name="Sun Q."/>
            <person name="Mori K."/>
        </authorList>
    </citation>
    <scope>NUCLEOTIDE SEQUENCE [LARGE SCALE GENOMIC DNA]</scope>
    <source>
        <strain evidence="2 3">TBRC 1851</strain>
    </source>
</reference>
<dbReference type="NCBIfam" id="TIGR03891">
    <property type="entry name" value="thiopep_ocin"/>
    <property type="match status" value="1"/>
</dbReference>
<protein>
    <submittedName>
        <fullName evidence="2">Thiopeptide-type bacteriocin biosynthesis protein</fullName>
    </submittedName>
</protein>
<dbReference type="InterPro" id="IPR023809">
    <property type="entry name" value="Thiopep_bacteriocin_synth_dom"/>
</dbReference>
<dbReference type="Proteomes" id="UP001589870">
    <property type="component" value="Unassembled WGS sequence"/>
</dbReference>
<organism evidence="2 3">
    <name type="scientific">Sphaerimonospora cavernae</name>
    <dbReference type="NCBI Taxonomy" id="1740611"/>
    <lineage>
        <taxon>Bacteria</taxon>
        <taxon>Bacillati</taxon>
        <taxon>Actinomycetota</taxon>
        <taxon>Actinomycetes</taxon>
        <taxon>Streptosporangiales</taxon>
        <taxon>Streptosporangiaceae</taxon>
        <taxon>Sphaerimonospora</taxon>
    </lineage>
</organism>
<dbReference type="EMBL" id="JBHMQT010000011">
    <property type="protein sequence ID" value="MFC0862226.1"/>
    <property type="molecule type" value="Genomic_DNA"/>
</dbReference>
<dbReference type="RefSeq" id="WP_394300436.1">
    <property type="nucleotide sequence ID" value="NZ_JBHMQT010000011.1"/>
</dbReference>
<feature type="domain" description="Thiopeptide-type bacteriocin biosynthesis" evidence="1">
    <location>
        <begin position="6"/>
        <end position="262"/>
    </location>
</feature>
<proteinExistence type="predicted"/>
<sequence length="280" mass="31235">MDHRPWRQVNIAFPDWADAENAAVAHIAPLLVAAETEGLLTAWFFVRKAPCWRVRYLTVGNASQTHAYLHHHLEALRHAGHIGDLTQVVYEPETHAFGGLEGMRVAHRLFHADSRNLLAYLADTRGSPGVDHRRELSILLCTLLLRAARLDWYEQGDVWARVTDHRDLPDQVPEHRRRALHSDLRRLMSVDPANLMREGAPLAFAAEWAQAFTSTGQDLAALASGGLLHRGLRAILTHHVIFIWNRFGLPATLQAVLAATAKAVVFGCDPTATPHAEEEP</sequence>
<gene>
    <name evidence="2" type="ORF">ACFHYQ_07945</name>
</gene>
<accession>A0ABV6U542</accession>
<comment type="caution">
    <text evidence="2">The sequence shown here is derived from an EMBL/GenBank/DDBJ whole genome shotgun (WGS) entry which is preliminary data.</text>
</comment>
<dbReference type="Pfam" id="PF14028">
    <property type="entry name" value="Lant_dehydr_C"/>
    <property type="match status" value="1"/>
</dbReference>
<evidence type="ECO:0000313" key="3">
    <source>
        <dbReference type="Proteomes" id="UP001589870"/>
    </source>
</evidence>
<evidence type="ECO:0000313" key="2">
    <source>
        <dbReference type="EMBL" id="MFC0862226.1"/>
    </source>
</evidence>
<evidence type="ECO:0000259" key="1">
    <source>
        <dbReference type="Pfam" id="PF14028"/>
    </source>
</evidence>
<name>A0ABV6U542_9ACTN</name>
<keyword evidence="3" id="KW-1185">Reference proteome</keyword>